<evidence type="ECO:0000259" key="1">
    <source>
        <dbReference type="PROSITE" id="PS50206"/>
    </source>
</evidence>
<dbReference type="InterPro" id="IPR050229">
    <property type="entry name" value="GlpE_sulfurtransferase"/>
</dbReference>
<name>A0A1F6GAK5_9PROT</name>
<dbReference type="InterPro" id="IPR003251">
    <property type="entry name" value="Rr_diiron-bd_dom"/>
</dbReference>
<dbReference type="SUPFAM" id="SSF52821">
    <property type="entry name" value="Rhodanese/Cell cycle control phosphatase"/>
    <property type="match status" value="1"/>
</dbReference>
<dbReference type="InterPro" id="IPR001763">
    <property type="entry name" value="Rhodanese-like_dom"/>
</dbReference>
<proteinExistence type="predicted"/>
<dbReference type="PROSITE" id="PS00380">
    <property type="entry name" value="RHODANESE_1"/>
    <property type="match status" value="1"/>
</dbReference>
<sequence length="281" mass="32011">MKWNDVMPPVQSISLEEAKALMRSKSLSTYEILDVRQPAEYAAGHIPGARLVPLPELIAGKGEIDQNKEYFVYCRAGSRSQAACQWLSQFARVKAQSLAGGFLVWNGKSATGAYEHNLHLIHPQTQFKDALGMAYVMEEGLKRIYIDLQQHIVDEPCRELLKRLASFEDQHKESIVCSCENPDFLEDNPLLGQIAETGTRIDQLIEHIRLFLNRPEDVFDFAMGIEAQAYDFYMRLAQRAEIGATKQLFLDLAEEETNHLDLLSIETEQYHKNHPEKTFSP</sequence>
<dbReference type="Gene3D" id="3.40.250.10">
    <property type="entry name" value="Rhodanese-like domain"/>
    <property type="match status" value="1"/>
</dbReference>
<gene>
    <name evidence="2" type="ORF">A2527_08240</name>
</gene>
<dbReference type="SUPFAM" id="SSF47240">
    <property type="entry name" value="Ferritin-like"/>
    <property type="match status" value="1"/>
</dbReference>
<comment type="caution">
    <text evidence="2">The sequence shown here is derived from an EMBL/GenBank/DDBJ whole genome shotgun (WGS) entry which is preliminary data.</text>
</comment>
<dbReference type="AlphaFoldDB" id="A0A1F6GAK5"/>
<dbReference type="InterPro" id="IPR012347">
    <property type="entry name" value="Ferritin-like"/>
</dbReference>
<dbReference type="CDD" id="cd00158">
    <property type="entry name" value="RHOD"/>
    <property type="match status" value="1"/>
</dbReference>
<dbReference type="CDD" id="cd01045">
    <property type="entry name" value="Ferritin_like_AB"/>
    <property type="match status" value="1"/>
</dbReference>
<dbReference type="PANTHER" id="PTHR43031">
    <property type="entry name" value="FAD-DEPENDENT OXIDOREDUCTASE"/>
    <property type="match status" value="1"/>
</dbReference>
<feature type="domain" description="Rhodanese" evidence="1">
    <location>
        <begin position="26"/>
        <end position="111"/>
    </location>
</feature>
<dbReference type="InterPro" id="IPR009078">
    <property type="entry name" value="Ferritin-like_SF"/>
</dbReference>
<organism evidence="2 3">
    <name type="scientific">Candidatus Lambdaproteobacteria bacterium RIFOXYD2_FULL_50_16</name>
    <dbReference type="NCBI Taxonomy" id="1817772"/>
    <lineage>
        <taxon>Bacteria</taxon>
        <taxon>Pseudomonadati</taxon>
        <taxon>Pseudomonadota</taxon>
        <taxon>Candidatus Lambdaproteobacteria</taxon>
    </lineage>
</organism>
<reference evidence="2 3" key="1">
    <citation type="journal article" date="2016" name="Nat. Commun.">
        <title>Thousands of microbial genomes shed light on interconnected biogeochemical processes in an aquifer system.</title>
        <authorList>
            <person name="Anantharaman K."/>
            <person name="Brown C.T."/>
            <person name="Hug L.A."/>
            <person name="Sharon I."/>
            <person name="Castelle C.J."/>
            <person name="Probst A.J."/>
            <person name="Thomas B.C."/>
            <person name="Singh A."/>
            <person name="Wilkins M.J."/>
            <person name="Karaoz U."/>
            <person name="Brodie E.L."/>
            <person name="Williams K.H."/>
            <person name="Hubbard S.S."/>
            <person name="Banfield J.F."/>
        </authorList>
    </citation>
    <scope>NUCLEOTIDE SEQUENCE [LARGE SCALE GENOMIC DNA]</scope>
</reference>
<dbReference type="Proteomes" id="UP000178449">
    <property type="component" value="Unassembled WGS sequence"/>
</dbReference>
<dbReference type="GO" id="GO:0046872">
    <property type="term" value="F:metal ion binding"/>
    <property type="evidence" value="ECO:0007669"/>
    <property type="project" value="InterPro"/>
</dbReference>
<dbReference type="PANTHER" id="PTHR43031:SF1">
    <property type="entry name" value="PYRIDINE NUCLEOTIDE-DISULPHIDE OXIDOREDUCTASE"/>
    <property type="match status" value="1"/>
</dbReference>
<dbReference type="STRING" id="1817772.A2527_08240"/>
<dbReference type="SMART" id="SM00450">
    <property type="entry name" value="RHOD"/>
    <property type="match status" value="1"/>
</dbReference>
<dbReference type="Pfam" id="PF00581">
    <property type="entry name" value="Rhodanese"/>
    <property type="match status" value="1"/>
</dbReference>
<protein>
    <recommendedName>
        <fullName evidence="1">Rhodanese domain-containing protein</fullName>
    </recommendedName>
</protein>
<dbReference type="Pfam" id="PF02915">
    <property type="entry name" value="Rubrerythrin"/>
    <property type="match status" value="1"/>
</dbReference>
<dbReference type="InterPro" id="IPR001307">
    <property type="entry name" value="Thiosulphate_STrfase_CS"/>
</dbReference>
<evidence type="ECO:0000313" key="3">
    <source>
        <dbReference type="Proteomes" id="UP000178449"/>
    </source>
</evidence>
<dbReference type="Gene3D" id="1.20.1260.10">
    <property type="match status" value="1"/>
</dbReference>
<dbReference type="EMBL" id="MFNE01000026">
    <property type="protein sequence ID" value="OGG95151.1"/>
    <property type="molecule type" value="Genomic_DNA"/>
</dbReference>
<dbReference type="GO" id="GO:0016491">
    <property type="term" value="F:oxidoreductase activity"/>
    <property type="evidence" value="ECO:0007669"/>
    <property type="project" value="InterPro"/>
</dbReference>
<dbReference type="GO" id="GO:0004792">
    <property type="term" value="F:thiosulfate-cyanide sulfurtransferase activity"/>
    <property type="evidence" value="ECO:0007669"/>
    <property type="project" value="InterPro"/>
</dbReference>
<dbReference type="InterPro" id="IPR036873">
    <property type="entry name" value="Rhodanese-like_dom_sf"/>
</dbReference>
<accession>A0A1F6GAK5</accession>
<dbReference type="PROSITE" id="PS50206">
    <property type="entry name" value="RHODANESE_3"/>
    <property type="match status" value="1"/>
</dbReference>
<evidence type="ECO:0000313" key="2">
    <source>
        <dbReference type="EMBL" id="OGG95151.1"/>
    </source>
</evidence>